<comment type="similarity">
    <text evidence="1">Belongs to the HscB family.</text>
</comment>
<evidence type="ECO:0000256" key="2">
    <source>
        <dbReference type="ARBA" id="ARBA00023186"/>
    </source>
</evidence>
<dbReference type="PANTHER" id="PTHR14021:SF15">
    <property type="entry name" value="IRON-SULFUR CLUSTER CO-CHAPERONE PROTEIN HSCB"/>
    <property type="match status" value="1"/>
</dbReference>
<dbReference type="EMBL" id="CP002691">
    <property type="protein sequence ID" value="AEE48184.1"/>
    <property type="molecule type" value="Genomic_DNA"/>
</dbReference>
<dbReference type="HOGENOM" id="CLU_068529_2_0_10"/>
<dbReference type="RefSeq" id="WP_013762748.1">
    <property type="nucleotide sequence ID" value="NC_015510.1"/>
</dbReference>
<dbReference type="CDD" id="cd06257">
    <property type="entry name" value="DnaJ"/>
    <property type="match status" value="1"/>
</dbReference>
<comment type="function">
    <text evidence="3">Co-chaperone involved in the maturation of iron-sulfur cluster-containing proteins. Seems to help targeting proteins to be folded toward HscA.</text>
</comment>
<dbReference type="GO" id="GO:0001671">
    <property type="term" value="F:ATPase activator activity"/>
    <property type="evidence" value="ECO:0007669"/>
    <property type="project" value="InterPro"/>
</dbReference>
<dbReference type="STRING" id="760192.Halhy_0272"/>
<organism evidence="5 6">
    <name type="scientific">Haliscomenobacter hydrossis (strain ATCC 27775 / DSM 1100 / LMG 10767 / O)</name>
    <dbReference type="NCBI Taxonomy" id="760192"/>
    <lineage>
        <taxon>Bacteria</taxon>
        <taxon>Pseudomonadati</taxon>
        <taxon>Bacteroidota</taxon>
        <taxon>Saprospiria</taxon>
        <taxon>Saprospirales</taxon>
        <taxon>Haliscomenobacteraceae</taxon>
        <taxon>Haliscomenobacter</taxon>
    </lineage>
</organism>
<dbReference type="SUPFAM" id="SSF46565">
    <property type="entry name" value="Chaperone J-domain"/>
    <property type="match status" value="1"/>
</dbReference>
<dbReference type="Proteomes" id="UP000008461">
    <property type="component" value="Chromosome"/>
</dbReference>
<keyword evidence="6" id="KW-1185">Reference proteome</keyword>
<dbReference type="Gene3D" id="1.20.1280.20">
    <property type="entry name" value="HscB, C-terminal domain"/>
    <property type="match status" value="1"/>
</dbReference>
<dbReference type="InterPro" id="IPR004640">
    <property type="entry name" value="HscB"/>
</dbReference>
<accession>F4KVY6</accession>
<dbReference type="InterPro" id="IPR036386">
    <property type="entry name" value="HscB_C_sf"/>
</dbReference>
<dbReference type="GO" id="GO:0044571">
    <property type="term" value="P:[2Fe-2S] cluster assembly"/>
    <property type="evidence" value="ECO:0007669"/>
    <property type="project" value="InterPro"/>
</dbReference>
<evidence type="ECO:0000259" key="4">
    <source>
        <dbReference type="PROSITE" id="PS50076"/>
    </source>
</evidence>
<dbReference type="KEGG" id="hhy:Halhy_0272"/>
<name>F4KVY6_HALH1</name>
<feature type="domain" description="J" evidence="4">
    <location>
        <begin position="2"/>
        <end position="76"/>
    </location>
</feature>
<dbReference type="PROSITE" id="PS50076">
    <property type="entry name" value="DNAJ_2"/>
    <property type="match status" value="1"/>
</dbReference>
<dbReference type="Pfam" id="PF07743">
    <property type="entry name" value="HSCB_C"/>
    <property type="match status" value="1"/>
</dbReference>
<evidence type="ECO:0000313" key="5">
    <source>
        <dbReference type="EMBL" id="AEE48184.1"/>
    </source>
</evidence>
<dbReference type="PANTHER" id="PTHR14021">
    <property type="entry name" value="IRON-SULFUR CLUSTER CO-CHAPERONE PROTEIN HSCB"/>
    <property type="match status" value="1"/>
</dbReference>
<dbReference type="Gene3D" id="1.10.287.110">
    <property type="entry name" value="DnaJ domain"/>
    <property type="match status" value="1"/>
</dbReference>
<dbReference type="NCBIfam" id="TIGR00714">
    <property type="entry name" value="hscB"/>
    <property type="match status" value="1"/>
</dbReference>
<dbReference type="OrthoDB" id="287587at2"/>
<reference evidence="5 6" key="1">
    <citation type="journal article" date="2011" name="Stand. Genomic Sci.">
        <title>Complete genome sequence of Haliscomenobacter hydrossis type strain (O).</title>
        <authorList>
            <consortium name="US DOE Joint Genome Institute (JGI-PGF)"/>
            <person name="Daligault H."/>
            <person name="Lapidus A."/>
            <person name="Zeytun A."/>
            <person name="Nolan M."/>
            <person name="Lucas S."/>
            <person name="Del Rio T.G."/>
            <person name="Tice H."/>
            <person name="Cheng J.F."/>
            <person name="Tapia R."/>
            <person name="Han C."/>
            <person name="Goodwin L."/>
            <person name="Pitluck S."/>
            <person name="Liolios K."/>
            <person name="Pagani I."/>
            <person name="Ivanova N."/>
            <person name="Huntemann M."/>
            <person name="Mavromatis K."/>
            <person name="Mikhailova N."/>
            <person name="Pati A."/>
            <person name="Chen A."/>
            <person name="Palaniappan K."/>
            <person name="Land M."/>
            <person name="Hauser L."/>
            <person name="Brambilla E.M."/>
            <person name="Rohde M."/>
            <person name="Verbarg S."/>
            <person name="Goker M."/>
            <person name="Bristow J."/>
            <person name="Eisen J.A."/>
            <person name="Markowitz V."/>
            <person name="Hugenholtz P."/>
            <person name="Kyrpides N.C."/>
            <person name="Klenk H.P."/>
            <person name="Woyke T."/>
        </authorList>
    </citation>
    <scope>NUCLEOTIDE SEQUENCE [LARGE SCALE GENOMIC DNA]</scope>
    <source>
        <strain evidence="6">ATCC 27775 / DSM 1100 / LMG 10767 / O</strain>
    </source>
</reference>
<protein>
    <submittedName>
        <fullName evidence="5">Co-chaperone Hsc20</fullName>
    </submittedName>
</protein>
<evidence type="ECO:0000256" key="3">
    <source>
        <dbReference type="ARBA" id="ARBA00025596"/>
    </source>
</evidence>
<gene>
    <name evidence="5" type="ordered locus">Halhy_0272</name>
</gene>
<dbReference type="eggNOG" id="COG1076">
    <property type="taxonomic scope" value="Bacteria"/>
</dbReference>
<dbReference type="InterPro" id="IPR036869">
    <property type="entry name" value="J_dom_sf"/>
</dbReference>
<dbReference type="InterPro" id="IPR009073">
    <property type="entry name" value="HscB_oligo_C"/>
</dbReference>
<dbReference type="GO" id="GO:0051087">
    <property type="term" value="F:protein-folding chaperone binding"/>
    <property type="evidence" value="ECO:0007669"/>
    <property type="project" value="InterPro"/>
</dbReference>
<dbReference type="InterPro" id="IPR001623">
    <property type="entry name" value="DnaJ_domain"/>
</dbReference>
<keyword evidence="2" id="KW-0143">Chaperone</keyword>
<dbReference type="GO" id="GO:0051259">
    <property type="term" value="P:protein complex oligomerization"/>
    <property type="evidence" value="ECO:0007669"/>
    <property type="project" value="InterPro"/>
</dbReference>
<evidence type="ECO:0000313" key="6">
    <source>
        <dbReference type="Proteomes" id="UP000008461"/>
    </source>
</evidence>
<reference key="2">
    <citation type="submission" date="2011-04" db="EMBL/GenBank/DDBJ databases">
        <title>Complete sequence of chromosome of Haliscomenobacter hydrossis DSM 1100.</title>
        <authorList>
            <consortium name="US DOE Joint Genome Institute (JGI-PGF)"/>
            <person name="Lucas S."/>
            <person name="Han J."/>
            <person name="Lapidus A."/>
            <person name="Bruce D."/>
            <person name="Goodwin L."/>
            <person name="Pitluck S."/>
            <person name="Peters L."/>
            <person name="Kyrpides N."/>
            <person name="Mavromatis K."/>
            <person name="Ivanova N."/>
            <person name="Ovchinnikova G."/>
            <person name="Pagani I."/>
            <person name="Daligault H."/>
            <person name="Detter J.C."/>
            <person name="Han C."/>
            <person name="Land M."/>
            <person name="Hauser L."/>
            <person name="Markowitz V."/>
            <person name="Cheng J.-F."/>
            <person name="Hugenholtz P."/>
            <person name="Woyke T."/>
            <person name="Wu D."/>
            <person name="Verbarg S."/>
            <person name="Frueling A."/>
            <person name="Brambilla E."/>
            <person name="Klenk H.-P."/>
            <person name="Eisen J.A."/>
        </authorList>
    </citation>
    <scope>NUCLEOTIDE SEQUENCE</scope>
    <source>
        <strain>DSM 1100</strain>
    </source>
</reference>
<dbReference type="AlphaFoldDB" id="F4KVY6"/>
<proteinExistence type="inferred from homology"/>
<evidence type="ECO:0000256" key="1">
    <source>
        <dbReference type="ARBA" id="ARBA00010476"/>
    </source>
</evidence>
<sequence length="174" mass="20807">MKFFDFFELPISFTLDEADLRKRFLSNSKRYHPDFYTLESDAKQAEILQLSSLNNEAYRTLSDFDQRMKYILEEKGLLVEGQNEIPQIFLMEMMDINEQLMELEFDFDEPIFTAVKQAVETKEHELEAEINPILQGYIEETASPEELNLIKIFYLKKRYLLRIKENLSTFAHRR</sequence>